<evidence type="ECO:0000256" key="1">
    <source>
        <dbReference type="SAM" id="MobiDB-lite"/>
    </source>
</evidence>
<feature type="compositionally biased region" description="Basic residues" evidence="1">
    <location>
        <begin position="196"/>
        <end position="213"/>
    </location>
</feature>
<dbReference type="EMBL" id="JARJBC010000014">
    <property type="protein sequence ID" value="MDF3291759.1"/>
    <property type="molecule type" value="Genomic_DNA"/>
</dbReference>
<reference evidence="3 4" key="1">
    <citation type="submission" date="2023-03" db="EMBL/GenBank/DDBJ databases">
        <title>Draft genome sequence of Streptomyces sp. RB6PN23 isolated from peat swamp forest in Thailand.</title>
        <authorList>
            <person name="Klaysubun C."/>
            <person name="Duangmal K."/>
        </authorList>
    </citation>
    <scope>NUCLEOTIDE SEQUENCE [LARGE SCALE GENOMIC DNA]</scope>
    <source>
        <strain evidence="3 4">RB6PN23</strain>
    </source>
</reference>
<dbReference type="PANTHER" id="PTHR39465:SF1">
    <property type="entry name" value="DNA LIGASE D 3'-PHOSPHOESTERASE DOMAIN-CONTAINING PROTEIN"/>
    <property type="match status" value="1"/>
</dbReference>
<gene>
    <name evidence="3" type="ORF">P3G67_21515</name>
</gene>
<comment type="caution">
    <text evidence="3">The sequence shown here is derived from an EMBL/GenBank/DDBJ whole genome shotgun (WGS) entry which is preliminary data.</text>
</comment>
<feature type="compositionally biased region" description="Basic and acidic residues" evidence="1">
    <location>
        <begin position="1"/>
        <end position="21"/>
    </location>
</feature>
<name>A0ABT5ZQC2_9ACTN</name>
<keyword evidence="4" id="KW-1185">Reference proteome</keyword>
<evidence type="ECO:0000259" key="2">
    <source>
        <dbReference type="Pfam" id="PF13298"/>
    </source>
</evidence>
<dbReference type="RefSeq" id="WP_276094920.1">
    <property type="nucleotide sequence ID" value="NZ_JARJBC010000014.1"/>
</dbReference>
<feature type="region of interest" description="Disordered" evidence="1">
    <location>
        <begin position="167"/>
        <end position="213"/>
    </location>
</feature>
<dbReference type="Proteomes" id="UP001216579">
    <property type="component" value="Unassembled WGS sequence"/>
</dbReference>
<dbReference type="NCBIfam" id="TIGR02777">
    <property type="entry name" value="LigD_PE_dom"/>
    <property type="match status" value="1"/>
</dbReference>
<keyword evidence="3" id="KW-0436">Ligase</keyword>
<dbReference type="Pfam" id="PF13298">
    <property type="entry name" value="LigD_N"/>
    <property type="match status" value="1"/>
</dbReference>
<accession>A0ABT5ZQC2</accession>
<dbReference type="GO" id="GO:0016874">
    <property type="term" value="F:ligase activity"/>
    <property type="evidence" value="ECO:0007669"/>
    <property type="project" value="UniProtKB-KW"/>
</dbReference>
<feature type="domain" description="DNA ligase D 3'-phosphoesterase" evidence="2">
    <location>
        <begin position="38"/>
        <end position="150"/>
    </location>
</feature>
<evidence type="ECO:0000313" key="3">
    <source>
        <dbReference type="EMBL" id="MDF3291759.1"/>
    </source>
</evidence>
<proteinExistence type="predicted"/>
<feature type="region of interest" description="Disordered" evidence="1">
    <location>
        <begin position="1"/>
        <end position="34"/>
    </location>
</feature>
<dbReference type="InterPro" id="IPR014144">
    <property type="entry name" value="LigD_PE_domain"/>
</dbReference>
<organism evidence="3 4">
    <name type="scientific">Streptomyces silvisoli</name>
    <dbReference type="NCBI Taxonomy" id="3034235"/>
    <lineage>
        <taxon>Bacteria</taxon>
        <taxon>Bacillati</taxon>
        <taxon>Actinomycetota</taxon>
        <taxon>Actinomycetes</taxon>
        <taxon>Kitasatosporales</taxon>
        <taxon>Streptomycetaceae</taxon>
        <taxon>Streptomyces</taxon>
    </lineage>
</organism>
<evidence type="ECO:0000313" key="4">
    <source>
        <dbReference type="Proteomes" id="UP001216579"/>
    </source>
</evidence>
<dbReference type="PANTHER" id="PTHR39465">
    <property type="entry name" value="DNA LIGASE D, 3'-PHOSPHOESTERASE DOMAIN"/>
    <property type="match status" value="1"/>
</dbReference>
<sequence>MTSRDSLAEYRRKRDFSRTPEPEGGPGDEGRESRYVVQLHDASTRHFDFRLEVDGVLKSWAIPKGPSTDPHDKRLAVPTEDHPLEYRDFEGVIDGEQYGTGTVLVWDSGTYRNLSERHGKRIPFATALADGHASFWLDGRKLHGGFALTRIRPEAWLLVKKDDEYASRAGTPEPSRAKSVRSHRTLKQIAADAKAGRKGRKRSGGAHWHGSRS</sequence>
<protein>
    <submittedName>
        <fullName evidence="3">DNA polymerase ligase N-terminal domain-containing protein</fullName>
    </submittedName>
</protein>